<dbReference type="AlphaFoldDB" id="A0A3A5KDH2"/>
<reference evidence="2 3" key="1">
    <citation type="submission" date="2018-09" db="EMBL/GenBank/DDBJ databases">
        <title>Mesorhizobium carmichaelinearum sp. nov. isolated from Carmichaelinea spp. root nodules in New Zealand.</title>
        <authorList>
            <person name="De Meyer S.E."/>
        </authorList>
    </citation>
    <scope>NUCLEOTIDE SEQUENCE [LARGE SCALE GENOMIC DNA]</scope>
    <source>
        <strain evidence="2 3">ICMP19557</strain>
    </source>
</reference>
<dbReference type="InterPro" id="IPR001279">
    <property type="entry name" value="Metallo-B-lactamas"/>
</dbReference>
<dbReference type="InterPro" id="IPR036866">
    <property type="entry name" value="RibonucZ/Hydroxyglut_hydro"/>
</dbReference>
<dbReference type="InterPro" id="IPR052159">
    <property type="entry name" value="Competence_DNA_uptake"/>
</dbReference>
<evidence type="ECO:0000313" key="2">
    <source>
        <dbReference type="EMBL" id="RJT33334.1"/>
    </source>
</evidence>
<protein>
    <recommendedName>
        <fullName evidence="1">Metallo-beta-lactamase domain-containing protein</fullName>
    </recommendedName>
</protein>
<dbReference type="Gene3D" id="3.60.15.10">
    <property type="entry name" value="Ribonuclease Z/Hydroxyacylglutathione hydrolase-like"/>
    <property type="match status" value="1"/>
</dbReference>
<proteinExistence type="predicted"/>
<feature type="domain" description="Metallo-beta-lactamase" evidence="1">
    <location>
        <begin position="12"/>
        <end position="80"/>
    </location>
</feature>
<name>A0A3A5KDH2_9HYPH</name>
<dbReference type="PANTHER" id="PTHR30619">
    <property type="entry name" value="DNA INTERNALIZATION/COMPETENCE PROTEIN COMEC/REC2"/>
    <property type="match status" value="1"/>
</dbReference>
<evidence type="ECO:0000313" key="3">
    <source>
        <dbReference type="Proteomes" id="UP000272706"/>
    </source>
</evidence>
<organism evidence="2 3">
    <name type="scientific">Mesorhizobium waimense</name>
    <dbReference type="NCBI Taxonomy" id="1300307"/>
    <lineage>
        <taxon>Bacteria</taxon>
        <taxon>Pseudomonadati</taxon>
        <taxon>Pseudomonadota</taxon>
        <taxon>Alphaproteobacteria</taxon>
        <taxon>Hyphomicrobiales</taxon>
        <taxon>Phyllobacteriaceae</taxon>
        <taxon>Mesorhizobium</taxon>
    </lineage>
</organism>
<dbReference type="OrthoDB" id="7177610at2"/>
<dbReference type="PANTHER" id="PTHR30619:SF1">
    <property type="entry name" value="RECOMBINATION PROTEIN 2"/>
    <property type="match status" value="1"/>
</dbReference>
<keyword evidence="3" id="KW-1185">Reference proteome</keyword>
<accession>A0A3A5KDH2</accession>
<dbReference type="Pfam" id="PF00753">
    <property type="entry name" value="Lactamase_B"/>
    <property type="match status" value="1"/>
</dbReference>
<comment type="caution">
    <text evidence="2">The sequence shown here is derived from an EMBL/GenBank/DDBJ whole genome shotgun (WGS) entry which is preliminary data.</text>
</comment>
<dbReference type="RefSeq" id="WP_120016999.1">
    <property type="nucleotide sequence ID" value="NZ_QZWZ01000023.1"/>
</dbReference>
<gene>
    <name evidence="2" type="ORF">D3227_25315</name>
</gene>
<dbReference type="SUPFAM" id="SSF56281">
    <property type="entry name" value="Metallo-hydrolase/oxidoreductase"/>
    <property type="match status" value="1"/>
</dbReference>
<sequence>MPGNINIRMYNVGFGDCFLVTLPTSDGDRKILIDCGSIKKKKKSIEDIAKQVIKDVTVDGKARIDVLVLSHRHEDHLSGFAKKVWGEVEVGEVWMPWVESPTDPAARRIRNELAATARNLRVAATLLGLDENRIGAVALNALSDEGALGTLHRGFKGEPERRFFPKSKTAVVEEIKTPLLPGIDIFVMGPPHDDTALNDPDPPQGQSLLTGFSANPDGASAGEKFQPFGEGWIEEFPPMLDDRQQINEAASMVAAYELAAAKLDADINNTSLILLFRIGDEYLLFPGDAQWGPWELALGDAEAVELLEKVTFLKVSHHSSHNGTPASLLRDIIGKNNAHNGVVQAMVSMTPKKGWEGIPHEPILTLLTERNFPFCVSDRAEDNPPGPFVRNGTLCYDLDIPV</sequence>
<evidence type="ECO:0000259" key="1">
    <source>
        <dbReference type="Pfam" id="PF00753"/>
    </source>
</evidence>
<dbReference type="EMBL" id="QZWZ01000023">
    <property type="protein sequence ID" value="RJT33334.1"/>
    <property type="molecule type" value="Genomic_DNA"/>
</dbReference>
<dbReference type="Proteomes" id="UP000272706">
    <property type="component" value="Unassembled WGS sequence"/>
</dbReference>